<dbReference type="PANTHER" id="PTHR16140">
    <property type="entry name" value="NON-STRUCTURAL MAINTENANCE OF CHROMOSOMES ELEMENT 4"/>
    <property type="match status" value="1"/>
</dbReference>
<feature type="domain" description="Non-structural maintenance of chromosome element 4 C-terminal" evidence="9">
    <location>
        <begin position="211"/>
        <end position="294"/>
    </location>
</feature>
<comment type="function">
    <text evidence="7">Component of the SMC5-SMC6 complex, that promotes sister chromatid alignment after DNA damage and facilitates double-stranded DNA breaks (DSBs) repair via homologous recombination between sister chromatids.</text>
</comment>
<dbReference type="GO" id="GO:0005634">
    <property type="term" value="C:nucleus"/>
    <property type="evidence" value="ECO:0007669"/>
    <property type="project" value="UniProtKB-SubCell"/>
</dbReference>
<reference evidence="11" key="1">
    <citation type="journal article" date="2024" name="IScience">
        <title>Strigolactones Initiate the Formation of Haustorium-like Structures in Castilleja.</title>
        <authorList>
            <person name="Buerger M."/>
            <person name="Peterson D."/>
            <person name="Chory J."/>
        </authorList>
    </citation>
    <scope>NUCLEOTIDE SEQUENCE [LARGE SCALE GENOMIC DNA]</scope>
</reference>
<dbReference type="Proteomes" id="UP001632038">
    <property type="component" value="Unassembled WGS sequence"/>
</dbReference>
<accession>A0ABD3BTL2</accession>
<keyword evidence="3 7" id="KW-0227">DNA damage</keyword>
<gene>
    <name evidence="10" type="ORF">CASFOL_035351</name>
</gene>
<evidence type="ECO:0000256" key="4">
    <source>
        <dbReference type="ARBA" id="ARBA00023172"/>
    </source>
</evidence>
<feature type="region of interest" description="Disordered" evidence="8">
    <location>
        <begin position="1"/>
        <end position="23"/>
    </location>
</feature>
<dbReference type="InterPro" id="IPR027786">
    <property type="entry name" value="Nse4/EID"/>
</dbReference>
<keyword evidence="6 7" id="KW-0539">Nucleus</keyword>
<sequence>MEMKIELEQERATEPEPEPEPVSVGRTIRSYYRQIENRINEEKDEISNVDSDHFMAIMNEVDNMHQHVNNPREQVADAEALLGLTSHLVASVKTHTVGSVIPAEFVSCLIRDFGQQNSMKRPLNVSRNVSWQNIGSLVMPIFMSAPLCMTMIGPLQKKLYLRKVRSKRSRTIAKARTKEVEKCAESISDTDKNILVMFDVLKQKKKARAPHLMLNRNSFAQTVENIFALSFLVKDGRVRIDVDENGSQVVVPTNGPSSKEITSGAVRNYQFIFRFDFHDWKLMKTLVPEGEEMMPQRDVFGDADYDNVKIEKS</sequence>
<keyword evidence="4 7" id="KW-0233">DNA recombination</keyword>
<keyword evidence="5 7" id="KW-0234">DNA repair</keyword>
<evidence type="ECO:0000259" key="9">
    <source>
        <dbReference type="Pfam" id="PF08743"/>
    </source>
</evidence>
<evidence type="ECO:0000256" key="8">
    <source>
        <dbReference type="SAM" id="MobiDB-lite"/>
    </source>
</evidence>
<comment type="subunit">
    <text evidence="7">Component of the SMC5-SMC6 complex.</text>
</comment>
<organism evidence="10 11">
    <name type="scientific">Castilleja foliolosa</name>
    <dbReference type="NCBI Taxonomy" id="1961234"/>
    <lineage>
        <taxon>Eukaryota</taxon>
        <taxon>Viridiplantae</taxon>
        <taxon>Streptophyta</taxon>
        <taxon>Embryophyta</taxon>
        <taxon>Tracheophyta</taxon>
        <taxon>Spermatophyta</taxon>
        <taxon>Magnoliopsida</taxon>
        <taxon>eudicotyledons</taxon>
        <taxon>Gunneridae</taxon>
        <taxon>Pentapetalae</taxon>
        <taxon>asterids</taxon>
        <taxon>lamiids</taxon>
        <taxon>Lamiales</taxon>
        <taxon>Orobanchaceae</taxon>
        <taxon>Pedicularideae</taxon>
        <taxon>Castillejinae</taxon>
        <taxon>Castilleja</taxon>
    </lineage>
</organism>
<name>A0ABD3BTL2_9LAMI</name>
<dbReference type="GO" id="GO:0006310">
    <property type="term" value="P:DNA recombination"/>
    <property type="evidence" value="ECO:0007669"/>
    <property type="project" value="UniProtKB-UniRule"/>
</dbReference>
<dbReference type="Pfam" id="PF08743">
    <property type="entry name" value="Nse4_C"/>
    <property type="match status" value="1"/>
</dbReference>
<evidence type="ECO:0000256" key="6">
    <source>
        <dbReference type="ARBA" id="ARBA00023242"/>
    </source>
</evidence>
<dbReference type="GO" id="GO:0006281">
    <property type="term" value="P:DNA repair"/>
    <property type="evidence" value="ECO:0007669"/>
    <property type="project" value="UniProtKB-UniRule"/>
</dbReference>
<dbReference type="InterPro" id="IPR014854">
    <property type="entry name" value="Nse4_C"/>
</dbReference>
<evidence type="ECO:0000313" key="10">
    <source>
        <dbReference type="EMBL" id="KAL3620439.1"/>
    </source>
</evidence>
<comment type="caution">
    <text evidence="10">The sequence shown here is derived from an EMBL/GenBank/DDBJ whole genome shotgun (WGS) entry which is preliminary data.</text>
</comment>
<evidence type="ECO:0000256" key="7">
    <source>
        <dbReference type="RuleBase" id="RU365071"/>
    </source>
</evidence>
<keyword evidence="11" id="KW-1185">Reference proteome</keyword>
<comment type="similarity">
    <text evidence="2 7">Belongs to the NSE4 family.</text>
</comment>
<proteinExistence type="inferred from homology"/>
<comment type="subcellular location">
    <subcellularLocation>
        <location evidence="1 7">Nucleus</location>
    </subcellularLocation>
</comment>
<protein>
    <recommendedName>
        <fullName evidence="7">Non-structural maintenance of chromosomes element 4</fullName>
    </recommendedName>
</protein>
<evidence type="ECO:0000313" key="11">
    <source>
        <dbReference type="Proteomes" id="UP001632038"/>
    </source>
</evidence>
<dbReference type="AlphaFoldDB" id="A0ABD3BTL2"/>
<dbReference type="GO" id="GO:0030915">
    <property type="term" value="C:Smc5-Smc6 complex"/>
    <property type="evidence" value="ECO:0007669"/>
    <property type="project" value="UniProtKB-UniRule"/>
</dbReference>
<evidence type="ECO:0000256" key="5">
    <source>
        <dbReference type="ARBA" id="ARBA00023204"/>
    </source>
</evidence>
<dbReference type="PANTHER" id="PTHR16140:SF0">
    <property type="entry name" value="NON-STRUCTURAL MAINTENANCE OF CHROMOSOMES ELEMENT 4"/>
    <property type="match status" value="1"/>
</dbReference>
<evidence type="ECO:0000256" key="2">
    <source>
        <dbReference type="ARBA" id="ARBA00008997"/>
    </source>
</evidence>
<feature type="compositionally biased region" description="Basic and acidic residues" evidence="8">
    <location>
        <begin position="1"/>
        <end position="14"/>
    </location>
</feature>
<evidence type="ECO:0000256" key="1">
    <source>
        <dbReference type="ARBA" id="ARBA00004123"/>
    </source>
</evidence>
<evidence type="ECO:0000256" key="3">
    <source>
        <dbReference type="ARBA" id="ARBA00022763"/>
    </source>
</evidence>
<dbReference type="EMBL" id="JAVIJP010000066">
    <property type="protein sequence ID" value="KAL3620439.1"/>
    <property type="molecule type" value="Genomic_DNA"/>
</dbReference>